<protein>
    <submittedName>
        <fullName evidence="5">Beta-ketoacyl-ACP reductase</fullName>
        <ecNumber evidence="5">1.1.1.36</ecNumber>
    </submittedName>
</protein>
<name>A0A2S7XQ30_9GAMM</name>
<dbReference type="PANTHER" id="PTHR42879">
    <property type="entry name" value="3-OXOACYL-(ACYL-CARRIER-PROTEIN) REDUCTASE"/>
    <property type="match status" value="1"/>
</dbReference>
<comment type="similarity">
    <text evidence="1 3">Belongs to the short-chain dehydrogenases/reductases (SDR) family.</text>
</comment>
<dbReference type="InterPro" id="IPR036291">
    <property type="entry name" value="NAD(P)-bd_dom_sf"/>
</dbReference>
<dbReference type="Pfam" id="PF00106">
    <property type="entry name" value="adh_short"/>
    <property type="match status" value="1"/>
</dbReference>
<evidence type="ECO:0000313" key="5">
    <source>
        <dbReference type="EMBL" id="PQJ95825.1"/>
    </source>
</evidence>
<dbReference type="EMBL" id="PPGH01000037">
    <property type="protein sequence ID" value="PQJ95825.1"/>
    <property type="molecule type" value="Genomic_DNA"/>
</dbReference>
<dbReference type="GO" id="GO:0018454">
    <property type="term" value="F:acetoacetyl-CoA reductase activity"/>
    <property type="evidence" value="ECO:0007669"/>
    <property type="project" value="UniProtKB-EC"/>
</dbReference>
<keyword evidence="2 5" id="KW-0560">Oxidoreductase</keyword>
<comment type="caution">
    <text evidence="5">The sequence shown here is derived from an EMBL/GenBank/DDBJ whole genome shotgun (WGS) entry which is preliminary data.</text>
</comment>
<keyword evidence="6" id="KW-1185">Reference proteome</keyword>
<evidence type="ECO:0000259" key="4">
    <source>
        <dbReference type="SMART" id="SM00822"/>
    </source>
</evidence>
<evidence type="ECO:0000256" key="3">
    <source>
        <dbReference type="RuleBase" id="RU000363"/>
    </source>
</evidence>
<organism evidence="5 6">
    <name type="scientific">Chromatium okenii</name>
    <dbReference type="NCBI Taxonomy" id="61644"/>
    <lineage>
        <taxon>Bacteria</taxon>
        <taxon>Pseudomonadati</taxon>
        <taxon>Pseudomonadota</taxon>
        <taxon>Gammaproteobacteria</taxon>
        <taxon>Chromatiales</taxon>
        <taxon>Chromatiaceae</taxon>
        <taxon>Chromatium</taxon>
    </lineage>
</organism>
<sequence>MARIALVTGGIGGLGTAICTRLATDGYTVIANHHPSEADAAIAWQQARTAEGLNIATIAADVSSFEDSTRMVNEITAAHGPIDILVNCAGITRDKTFRKMEAAHWNAVIDVNLNSIFNVTRPVWEGMLERGFGRIINISSVNGQRGQFGQANYSAAKAGMHGFTMALAQEGAAKGVTVNTVSPGYTETAMTLAIDDAVRSSIINGIPMRRMAQPSEIAAAIAFLASDDSAYITGANLPVNGGLFMH</sequence>
<dbReference type="SUPFAM" id="SSF51735">
    <property type="entry name" value="NAD(P)-binding Rossmann-fold domains"/>
    <property type="match status" value="1"/>
</dbReference>
<evidence type="ECO:0000256" key="2">
    <source>
        <dbReference type="ARBA" id="ARBA00023002"/>
    </source>
</evidence>
<dbReference type="NCBIfam" id="NF009466">
    <property type="entry name" value="PRK12826.1-2"/>
    <property type="match status" value="1"/>
</dbReference>
<feature type="domain" description="Ketoreductase" evidence="4">
    <location>
        <begin position="3"/>
        <end position="184"/>
    </location>
</feature>
<dbReference type="PRINTS" id="PR00080">
    <property type="entry name" value="SDRFAMILY"/>
</dbReference>
<dbReference type="InterPro" id="IPR050259">
    <property type="entry name" value="SDR"/>
</dbReference>
<dbReference type="Gene3D" id="3.40.50.720">
    <property type="entry name" value="NAD(P)-binding Rossmann-like Domain"/>
    <property type="match status" value="1"/>
</dbReference>
<dbReference type="InterPro" id="IPR057326">
    <property type="entry name" value="KR_dom"/>
</dbReference>
<dbReference type="EC" id="1.1.1.36" evidence="5"/>
<reference evidence="5 6" key="1">
    <citation type="submission" date="2018-01" db="EMBL/GenBank/DDBJ databases">
        <title>The complete genome sequence of Chromatium okenii LaCa, a purple sulfur bacterium with a turbulent life.</title>
        <authorList>
            <person name="Luedin S.M."/>
            <person name="Liechti N."/>
            <person name="Storelli N."/>
            <person name="Danza F."/>
            <person name="Wittwer M."/>
            <person name="Pothier J.F."/>
            <person name="Tonolla M.A."/>
        </authorList>
    </citation>
    <scope>NUCLEOTIDE SEQUENCE [LARGE SCALE GENOMIC DNA]</scope>
    <source>
        <strain evidence="5 6">LaCa</strain>
    </source>
</reference>
<accession>A0A2S7XQ30</accession>
<dbReference type="PRINTS" id="PR00081">
    <property type="entry name" value="GDHRDH"/>
</dbReference>
<dbReference type="OrthoDB" id="9804774at2"/>
<proteinExistence type="inferred from homology"/>
<dbReference type="FunFam" id="3.40.50.720:FF:000173">
    <property type="entry name" value="3-oxoacyl-[acyl-carrier protein] reductase"/>
    <property type="match status" value="1"/>
</dbReference>
<dbReference type="GO" id="GO:0005737">
    <property type="term" value="C:cytoplasm"/>
    <property type="evidence" value="ECO:0007669"/>
    <property type="project" value="InterPro"/>
</dbReference>
<dbReference type="RefSeq" id="WP_105074806.1">
    <property type="nucleotide sequence ID" value="NZ_PPGH01000037.1"/>
</dbReference>
<evidence type="ECO:0000256" key="1">
    <source>
        <dbReference type="ARBA" id="ARBA00006484"/>
    </source>
</evidence>
<dbReference type="GO" id="GO:0042619">
    <property type="term" value="P:poly-hydroxybutyrate biosynthetic process"/>
    <property type="evidence" value="ECO:0007669"/>
    <property type="project" value="InterPro"/>
</dbReference>
<dbReference type="NCBIfam" id="TIGR01829">
    <property type="entry name" value="AcAcCoA_reduct"/>
    <property type="match status" value="1"/>
</dbReference>
<dbReference type="AlphaFoldDB" id="A0A2S7XQ30"/>
<dbReference type="PROSITE" id="PS00061">
    <property type="entry name" value="ADH_SHORT"/>
    <property type="match status" value="1"/>
</dbReference>
<dbReference type="SMART" id="SM00822">
    <property type="entry name" value="PKS_KR"/>
    <property type="match status" value="1"/>
</dbReference>
<evidence type="ECO:0000313" key="6">
    <source>
        <dbReference type="Proteomes" id="UP000239936"/>
    </source>
</evidence>
<dbReference type="PANTHER" id="PTHR42879:SF2">
    <property type="entry name" value="3-OXOACYL-[ACYL-CARRIER-PROTEIN] REDUCTASE FABG"/>
    <property type="match status" value="1"/>
</dbReference>
<gene>
    <name evidence="5" type="ORF">CXB77_16525</name>
</gene>
<dbReference type="InterPro" id="IPR011283">
    <property type="entry name" value="Acetoacetyl-CoA_reductase"/>
</dbReference>
<dbReference type="NCBIfam" id="NF009464">
    <property type="entry name" value="PRK12824.1"/>
    <property type="match status" value="1"/>
</dbReference>
<dbReference type="GO" id="GO:0032787">
    <property type="term" value="P:monocarboxylic acid metabolic process"/>
    <property type="evidence" value="ECO:0007669"/>
    <property type="project" value="UniProtKB-ARBA"/>
</dbReference>
<dbReference type="CDD" id="cd05333">
    <property type="entry name" value="BKR_SDR_c"/>
    <property type="match status" value="1"/>
</dbReference>
<dbReference type="InterPro" id="IPR002347">
    <property type="entry name" value="SDR_fam"/>
</dbReference>
<dbReference type="InterPro" id="IPR020904">
    <property type="entry name" value="Sc_DH/Rdtase_CS"/>
</dbReference>
<dbReference type="Proteomes" id="UP000239936">
    <property type="component" value="Unassembled WGS sequence"/>
</dbReference>